<dbReference type="RefSeq" id="WP_246318363.1">
    <property type="nucleotide sequence ID" value="NZ_JACCFM010000001.1"/>
</dbReference>
<organism evidence="2 3">
    <name type="scientific">Glaciibacter psychrotolerans</name>
    <dbReference type="NCBI Taxonomy" id="670054"/>
    <lineage>
        <taxon>Bacteria</taxon>
        <taxon>Bacillati</taxon>
        <taxon>Actinomycetota</taxon>
        <taxon>Actinomycetes</taxon>
        <taxon>Micrococcales</taxon>
        <taxon>Microbacteriaceae</taxon>
        <taxon>Glaciibacter</taxon>
    </lineage>
</organism>
<proteinExistence type="predicted"/>
<keyword evidence="3" id="KW-1185">Reference proteome</keyword>
<dbReference type="AlphaFoldDB" id="A0A7Z0J5L8"/>
<dbReference type="Proteomes" id="UP000537260">
    <property type="component" value="Unassembled WGS sequence"/>
</dbReference>
<protein>
    <submittedName>
        <fullName evidence="2">Uncharacterized protein</fullName>
    </submittedName>
</protein>
<gene>
    <name evidence="2" type="ORF">HNR05_001341</name>
</gene>
<comment type="caution">
    <text evidence="2">The sequence shown here is derived from an EMBL/GenBank/DDBJ whole genome shotgun (WGS) entry which is preliminary data.</text>
</comment>
<feature type="compositionally biased region" description="Basic and acidic residues" evidence="1">
    <location>
        <begin position="12"/>
        <end position="22"/>
    </location>
</feature>
<reference evidence="2 3" key="1">
    <citation type="submission" date="2020-07" db="EMBL/GenBank/DDBJ databases">
        <title>Sequencing the genomes of 1000 actinobacteria strains.</title>
        <authorList>
            <person name="Klenk H.-P."/>
        </authorList>
    </citation>
    <scope>NUCLEOTIDE SEQUENCE [LARGE SCALE GENOMIC DNA]</scope>
    <source>
        <strain evidence="2 3">LI1</strain>
    </source>
</reference>
<dbReference type="EMBL" id="JACCFM010000001">
    <property type="protein sequence ID" value="NYJ19550.1"/>
    <property type="molecule type" value="Genomic_DNA"/>
</dbReference>
<evidence type="ECO:0000313" key="2">
    <source>
        <dbReference type="EMBL" id="NYJ19550.1"/>
    </source>
</evidence>
<name>A0A7Z0J5L8_9MICO</name>
<sequence>MRHKGGRQGLGSDDHTDVDADAITDRIVQDAIWAENGVHNMREHTAGQVKA</sequence>
<accession>A0A7Z0J5L8</accession>
<evidence type="ECO:0000256" key="1">
    <source>
        <dbReference type="SAM" id="MobiDB-lite"/>
    </source>
</evidence>
<evidence type="ECO:0000313" key="3">
    <source>
        <dbReference type="Proteomes" id="UP000537260"/>
    </source>
</evidence>
<feature type="region of interest" description="Disordered" evidence="1">
    <location>
        <begin position="1"/>
        <end position="22"/>
    </location>
</feature>